<dbReference type="OrthoDB" id="26719at2759"/>
<evidence type="ECO:0000313" key="2">
    <source>
        <dbReference type="Proteomes" id="UP000784294"/>
    </source>
</evidence>
<protein>
    <submittedName>
        <fullName evidence="1">Uncharacterized protein</fullName>
    </submittedName>
</protein>
<dbReference type="Proteomes" id="UP000784294">
    <property type="component" value="Unassembled WGS sequence"/>
</dbReference>
<comment type="caution">
    <text evidence="1">The sequence shown here is derived from an EMBL/GenBank/DDBJ whole genome shotgun (WGS) entry which is preliminary data.</text>
</comment>
<reference evidence="1" key="1">
    <citation type="submission" date="2018-11" db="EMBL/GenBank/DDBJ databases">
        <authorList>
            <consortium name="Pathogen Informatics"/>
        </authorList>
    </citation>
    <scope>NUCLEOTIDE SEQUENCE</scope>
</reference>
<dbReference type="EMBL" id="CAAALY010254428">
    <property type="protein sequence ID" value="VEL37255.1"/>
    <property type="molecule type" value="Genomic_DNA"/>
</dbReference>
<organism evidence="1 2">
    <name type="scientific">Protopolystoma xenopodis</name>
    <dbReference type="NCBI Taxonomy" id="117903"/>
    <lineage>
        <taxon>Eukaryota</taxon>
        <taxon>Metazoa</taxon>
        <taxon>Spiralia</taxon>
        <taxon>Lophotrochozoa</taxon>
        <taxon>Platyhelminthes</taxon>
        <taxon>Monogenea</taxon>
        <taxon>Polyopisthocotylea</taxon>
        <taxon>Polystomatidea</taxon>
        <taxon>Polystomatidae</taxon>
        <taxon>Protopolystoma</taxon>
    </lineage>
</organism>
<evidence type="ECO:0000313" key="1">
    <source>
        <dbReference type="EMBL" id="VEL37255.1"/>
    </source>
</evidence>
<accession>A0A448XI34</accession>
<gene>
    <name evidence="1" type="ORF">PXEA_LOCUS30695</name>
</gene>
<proteinExistence type="predicted"/>
<dbReference type="AlphaFoldDB" id="A0A448XI34"/>
<keyword evidence="2" id="KW-1185">Reference proteome</keyword>
<sequence>MMSVDDYPEIIEDFSWRLSATADVRLDDPKVIYVGRNDTMKPADGFDGCLYAAQWNNFFPFRLAFQQPSSLTVTMVPNGECM</sequence>
<name>A0A448XI34_9PLAT</name>